<organism evidence="1 2">
    <name type="scientific">Nocardia farcinica (strain IFM 10152)</name>
    <dbReference type="NCBI Taxonomy" id="247156"/>
    <lineage>
        <taxon>Bacteria</taxon>
        <taxon>Bacillati</taxon>
        <taxon>Actinomycetota</taxon>
        <taxon>Actinomycetes</taxon>
        <taxon>Mycobacteriales</taxon>
        <taxon>Nocardiaceae</taxon>
        <taxon>Nocardia</taxon>
    </lineage>
</organism>
<keyword evidence="2" id="KW-1185">Reference proteome</keyword>
<dbReference type="RefSeq" id="WP_011212321.1">
    <property type="nucleotide sequence ID" value="NC_006362.1"/>
</dbReference>
<dbReference type="GeneID" id="61136343"/>
<dbReference type="eggNOG" id="ENOG5031G0K">
    <property type="taxonomic scope" value="Bacteria"/>
</dbReference>
<reference evidence="1 2" key="1">
    <citation type="journal article" date="2004" name="Proc. Natl. Acad. Sci. U.S.A.">
        <title>The complete genomic sequence of Nocardia farcinica IFM 10152.</title>
        <authorList>
            <person name="Ishikawa J."/>
            <person name="Yamashita A."/>
            <person name="Mikami Y."/>
            <person name="Hoshino Y."/>
            <person name="Kurita H."/>
            <person name="Hotta K."/>
            <person name="Shiba T."/>
            <person name="Hattori M."/>
        </authorList>
    </citation>
    <scope>NUCLEOTIDE SEQUENCE [LARGE SCALE GENOMIC DNA]</scope>
    <source>
        <strain evidence="1 2">IFM 10152</strain>
        <plasmid evidence="2">Plasmid pNF1</plasmid>
    </source>
</reference>
<dbReference type="KEGG" id="nfa:PNF1_1140"/>
<dbReference type="EMBL" id="AP006619">
    <property type="protein sequence ID" value="BAD60639.1"/>
    <property type="molecule type" value="Genomic_DNA"/>
</dbReference>
<evidence type="ECO:0000313" key="1">
    <source>
        <dbReference type="EMBL" id="BAD60639.1"/>
    </source>
</evidence>
<dbReference type="Proteomes" id="UP000006820">
    <property type="component" value="Plasmid pNF1"/>
</dbReference>
<dbReference type="OrthoDB" id="4570341at2"/>
<protein>
    <submittedName>
        <fullName evidence="1">Uncharacterized protein</fullName>
    </submittedName>
</protein>
<gene>
    <name evidence="1" type="ordered locus">PNF1_1140</name>
</gene>
<geneLocation type="plasmid" evidence="1 2">
    <name>pNF1</name>
</geneLocation>
<dbReference type="HOGENOM" id="CLU_1693653_0_0_11"/>
<sequence>MLPELPAIPVSTEGTLRRLHGRTVLVLDFAAPRGPHRGRRYRVEHHHGTGGCSRVVFNIDGRAALRPPPWAAQQTSGAVALRLRPLPDRRHHRIPADLQQALTAADLGLDHITEPELIQILEMIVEAGNDQLRADRITVAVAAIAQAGADRKARR</sequence>
<name>Q5YMF2_NOCFA</name>
<proteinExistence type="predicted"/>
<keyword evidence="1" id="KW-0614">Plasmid</keyword>
<evidence type="ECO:0000313" key="2">
    <source>
        <dbReference type="Proteomes" id="UP000006820"/>
    </source>
</evidence>
<accession>Q5YMF2</accession>
<dbReference type="AlphaFoldDB" id="Q5YMF2"/>